<accession>A0AAJ6BG75</accession>
<sequence>MTKRLPGFTLIIMCAFSVVSCDKDDTPDYTVPTTYNFTNTDYSEASGRVSMWAGFSSWLGKSTGRVLNQDTANFMWNNTNTAFTAETASNLPFSVSAINALGFNLSSKTADAATVKQWVDSMVKVSKSFNATASNGIPGMVGNRLVNYSGLEFNQLVAKGMMGALQLSQALMYLEKSTTDDNNTIIEGKGTAMQHSWDLAFGYVGLPADYDSSKAYENTDSKRPLAIGGYFRERGRFIQAGGRVFGAFLKGRAAIDAKDYKGRDEAIGVIKSYLEKTLAAAAYAYASLGQGSGTLAVKFHALSECYGFVLALKNRPANSPLSASNYQTLLDNLKTNFYVLVADASNTKLKQVQSILSTTYGQLQAE</sequence>
<evidence type="ECO:0000313" key="1">
    <source>
        <dbReference type="EMBL" id="WEK33816.1"/>
    </source>
</evidence>
<dbReference type="Pfam" id="PF16148">
    <property type="entry name" value="DUF4856"/>
    <property type="match status" value="1"/>
</dbReference>
<proteinExistence type="predicted"/>
<dbReference type="EMBL" id="CP119311">
    <property type="protein sequence ID" value="WEK33816.1"/>
    <property type="molecule type" value="Genomic_DNA"/>
</dbReference>
<name>A0AAJ6BG75_9BACT</name>
<reference evidence="1" key="1">
    <citation type="submission" date="2023-03" db="EMBL/GenBank/DDBJ databases">
        <title>Andean soil-derived lignocellulolytic bacterial consortium as a source of novel taxa and putative plastic-active enzymes.</title>
        <authorList>
            <person name="Diaz-Garcia L."/>
            <person name="Chuvochina M."/>
            <person name="Feuerriegel G."/>
            <person name="Bunk B."/>
            <person name="Sproer C."/>
            <person name="Streit W.R."/>
            <person name="Rodriguez L.M."/>
            <person name="Overmann J."/>
            <person name="Jimenez D.J."/>
        </authorList>
    </citation>
    <scope>NUCLEOTIDE SEQUENCE</scope>
    <source>
        <strain evidence="1">MAG 7</strain>
    </source>
</reference>
<dbReference type="AlphaFoldDB" id="A0AAJ6BG75"/>
<gene>
    <name evidence="1" type="ORF">P0Y53_15090</name>
</gene>
<dbReference type="Proteomes" id="UP001220610">
    <property type="component" value="Chromosome"/>
</dbReference>
<dbReference type="InterPro" id="IPR032331">
    <property type="entry name" value="DUF4856"/>
</dbReference>
<dbReference type="PROSITE" id="PS51257">
    <property type="entry name" value="PROKAR_LIPOPROTEIN"/>
    <property type="match status" value="1"/>
</dbReference>
<protein>
    <submittedName>
        <fullName evidence="1">DUF4856 domain-containing protein</fullName>
    </submittedName>
</protein>
<evidence type="ECO:0000313" key="2">
    <source>
        <dbReference type="Proteomes" id="UP001220610"/>
    </source>
</evidence>
<organism evidence="1 2">
    <name type="scientific">Candidatus Pseudobacter hemicellulosilyticus</name>
    <dbReference type="NCBI Taxonomy" id="3121375"/>
    <lineage>
        <taxon>Bacteria</taxon>
        <taxon>Pseudomonadati</taxon>
        <taxon>Bacteroidota</taxon>
        <taxon>Chitinophagia</taxon>
        <taxon>Chitinophagales</taxon>
        <taxon>Chitinophagaceae</taxon>
        <taxon>Pseudobacter</taxon>
    </lineage>
</organism>